<dbReference type="GO" id="GO:0046872">
    <property type="term" value="F:metal ion binding"/>
    <property type="evidence" value="ECO:0007669"/>
    <property type="project" value="UniProtKB-KW"/>
</dbReference>
<dbReference type="Proteomes" id="UP000252254">
    <property type="component" value="Unassembled WGS sequence"/>
</dbReference>
<keyword evidence="2" id="KW-0378">Hydrolase</keyword>
<dbReference type="RefSeq" id="WP_113867187.1">
    <property type="nucleotide sequence ID" value="NZ_BAABQN010000002.1"/>
</dbReference>
<dbReference type="STRING" id="200904.GCA_900168775_00500"/>
<evidence type="ECO:0000313" key="8">
    <source>
        <dbReference type="Proteomes" id="UP000252254"/>
    </source>
</evidence>
<comment type="similarity">
    <text evidence="4">Belongs to the cyclic nucleotide phosphodiesterase class-III family.</text>
</comment>
<evidence type="ECO:0000259" key="5">
    <source>
        <dbReference type="Pfam" id="PF00149"/>
    </source>
</evidence>
<dbReference type="PANTHER" id="PTHR42988">
    <property type="entry name" value="PHOSPHOHYDROLASE"/>
    <property type="match status" value="1"/>
</dbReference>
<dbReference type="PROSITE" id="PS51257">
    <property type="entry name" value="PROKAR_LIPOPROTEIN"/>
    <property type="match status" value="1"/>
</dbReference>
<dbReference type="OrthoDB" id="2036332at2"/>
<evidence type="ECO:0000256" key="1">
    <source>
        <dbReference type="ARBA" id="ARBA00022723"/>
    </source>
</evidence>
<reference evidence="7 8" key="1">
    <citation type="submission" date="2018-06" db="EMBL/GenBank/DDBJ databases">
        <title>Genomic Encyclopedia of Type Strains, Phase IV (KMG-IV): sequencing the most valuable type-strain genomes for metagenomic binning, comparative biology and taxonomic classification.</title>
        <authorList>
            <person name="Goeker M."/>
        </authorList>
    </citation>
    <scope>NUCLEOTIDE SEQUENCE [LARGE SCALE GENOMIC DNA]</scope>
    <source>
        <strain evidence="7 8">DSM 15140</strain>
    </source>
</reference>
<feature type="domain" description="Cyclic nucleotide phosphodiesterase C-terminal" evidence="6">
    <location>
        <begin position="332"/>
        <end position="434"/>
    </location>
</feature>
<dbReference type="Pfam" id="PF17839">
    <property type="entry name" value="CNP_C_terminal"/>
    <property type="match status" value="1"/>
</dbReference>
<gene>
    <name evidence="7" type="ORF">DES48_102227</name>
</gene>
<evidence type="ECO:0000256" key="2">
    <source>
        <dbReference type="ARBA" id="ARBA00022801"/>
    </source>
</evidence>
<dbReference type="Gene3D" id="3.60.21.10">
    <property type="match status" value="1"/>
</dbReference>
<name>A0A366EDH7_9BACI</name>
<protein>
    <submittedName>
        <fullName evidence="7">Calcineurin-like phosphoesterase family protein</fullName>
    </submittedName>
</protein>
<dbReference type="EMBL" id="QNRI01000002">
    <property type="protein sequence ID" value="RBP00464.1"/>
    <property type="molecule type" value="Genomic_DNA"/>
</dbReference>
<feature type="domain" description="Calcineurin-like phosphoesterase" evidence="5">
    <location>
        <begin position="45"/>
        <end position="288"/>
    </location>
</feature>
<evidence type="ECO:0000259" key="6">
    <source>
        <dbReference type="Pfam" id="PF17839"/>
    </source>
</evidence>
<keyword evidence="8" id="KW-1185">Reference proteome</keyword>
<dbReference type="GO" id="GO:0016787">
    <property type="term" value="F:hydrolase activity"/>
    <property type="evidence" value="ECO:0007669"/>
    <property type="project" value="UniProtKB-KW"/>
</dbReference>
<dbReference type="PIRSF" id="PIRSF034890">
    <property type="entry name" value="Pesteras_lmo2642"/>
    <property type="match status" value="1"/>
</dbReference>
<dbReference type="InterPro" id="IPR040869">
    <property type="entry name" value="CNP_C"/>
</dbReference>
<accession>A0A366EDH7</accession>
<keyword evidence="1" id="KW-0479">Metal-binding</keyword>
<evidence type="ECO:0000256" key="3">
    <source>
        <dbReference type="ARBA" id="ARBA00023004"/>
    </source>
</evidence>
<keyword evidence="3" id="KW-0408">Iron</keyword>
<dbReference type="PANTHER" id="PTHR42988:SF2">
    <property type="entry name" value="CYCLIC NUCLEOTIDE PHOSPHODIESTERASE CBUA0032-RELATED"/>
    <property type="match status" value="1"/>
</dbReference>
<evidence type="ECO:0000313" key="7">
    <source>
        <dbReference type="EMBL" id="RBP00464.1"/>
    </source>
</evidence>
<dbReference type="Gene3D" id="1.10.246.180">
    <property type="match status" value="1"/>
</dbReference>
<dbReference type="InterPro" id="IPR012365">
    <property type="entry name" value="Pesteras_lmo2642"/>
</dbReference>
<proteinExistence type="inferred from homology"/>
<comment type="caution">
    <text evidence="7">The sequence shown here is derived from an EMBL/GenBank/DDBJ whole genome shotgun (WGS) entry which is preliminary data.</text>
</comment>
<evidence type="ECO:0000256" key="4">
    <source>
        <dbReference type="ARBA" id="ARBA00025742"/>
    </source>
</evidence>
<sequence>MRILYISLFLFVFIGCSSEHITESEPSYSFKQPNDPSLVSESDATFYITTDWHYLAKDLNDNGEAFQTYLTTGDGKQLKEMGTLLDTFAFEVQEKRPSVVIISGDLTNNGAKQSHQAIAERLQQMEADGTKVYVIPGNHDIANPWARKFRNTEQVKVHSITANEFSTIYQNFGYKEAIAKDPKSLSYLVTPTKDVWLLMLDTTHYQNNEEQGNPEVSGSLSSETLKWIEACFTFAEKHHAKLIPVMHHNLAEHNPLLHEGYTLNNSAEVAELLQKYHTPFVFSGHIHAQDIHQTKGIYDIASNALSIYPHQYGVLSYNGMDSDFSYQTKQLDVATWAKNAGVTDKNLLEFDQFSEKYFADHSAKMVQNLSIPDSDKAMLAKQIARLNQRFFSGTEYLNQEDILLDPSFEKLLDKTEGTFLHRYMESILYDNNSNDNELHIKQNK</sequence>
<dbReference type="InterPro" id="IPR029052">
    <property type="entry name" value="Metallo-depent_PP-like"/>
</dbReference>
<dbReference type="SUPFAM" id="SSF56300">
    <property type="entry name" value="Metallo-dependent phosphatases"/>
    <property type="match status" value="1"/>
</dbReference>
<dbReference type="AlphaFoldDB" id="A0A366EDH7"/>
<dbReference type="InterPro" id="IPR004843">
    <property type="entry name" value="Calcineurin-like_PHP"/>
</dbReference>
<dbReference type="Pfam" id="PF00149">
    <property type="entry name" value="Metallophos"/>
    <property type="match status" value="1"/>
</dbReference>
<organism evidence="7 8">
    <name type="scientific">Paraliobacillus ryukyuensis</name>
    <dbReference type="NCBI Taxonomy" id="200904"/>
    <lineage>
        <taxon>Bacteria</taxon>
        <taxon>Bacillati</taxon>
        <taxon>Bacillota</taxon>
        <taxon>Bacilli</taxon>
        <taxon>Bacillales</taxon>
        <taxon>Bacillaceae</taxon>
        <taxon>Paraliobacillus</taxon>
    </lineage>
</organism>
<dbReference type="InterPro" id="IPR050884">
    <property type="entry name" value="CNP_phosphodiesterase-III"/>
</dbReference>